<feature type="chain" id="PRO_5022063688" evidence="1">
    <location>
        <begin position="20"/>
        <end position="212"/>
    </location>
</feature>
<gene>
    <name evidence="3" type="ORF">SAMN06265171_108136</name>
</gene>
<evidence type="ECO:0000256" key="1">
    <source>
        <dbReference type="SAM" id="SignalP"/>
    </source>
</evidence>
<organism evidence="3 4">
    <name type="scientific">Chryseobacterium rhizoplanae</name>
    <dbReference type="NCBI Taxonomy" id="1609531"/>
    <lineage>
        <taxon>Bacteria</taxon>
        <taxon>Pseudomonadati</taxon>
        <taxon>Bacteroidota</taxon>
        <taxon>Flavobacteriia</taxon>
        <taxon>Flavobacteriales</taxon>
        <taxon>Weeksellaceae</taxon>
        <taxon>Chryseobacterium group</taxon>
        <taxon>Chryseobacterium</taxon>
    </lineage>
</organism>
<dbReference type="RefSeq" id="WP_142719045.1">
    <property type="nucleotide sequence ID" value="NZ_FXTC01000008.1"/>
</dbReference>
<evidence type="ECO:0000313" key="4">
    <source>
        <dbReference type="Proteomes" id="UP000316916"/>
    </source>
</evidence>
<keyword evidence="1" id="KW-0732">Signal</keyword>
<dbReference type="Pfam" id="PF13568">
    <property type="entry name" value="OMP_b-brl_2"/>
    <property type="match status" value="1"/>
</dbReference>
<sequence>MKKYIFFVALFAFSAIFNAQETTKDPASVSFGVKGGYSLSNMKFFGTGLDSKSYFYIGIVAEQPISSKFGLQAELLYTQLGGKDAYPWYELVGNEVVNMGNMNLNYKFNQIQVPISLKYYIVPELSASVGMNLGFNISSKVKMNTVFDEAETHNYESLKTLNLFPFLGAEYKINEKFFVDVRYNFNFIEMNKSNSVPVKIGFLQAGVGYKFK</sequence>
<dbReference type="EMBL" id="FXTC01000008">
    <property type="protein sequence ID" value="SMO83876.1"/>
    <property type="molecule type" value="Genomic_DNA"/>
</dbReference>
<proteinExistence type="predicted"/>
<feature type="domain" description="Outer membrane protein beta-barrel" evidence="2">
    <location>
        <begin position="19"/>
        <end position="188"/>
    </location>
</feature>
<protein>
    <submittedName>
        <fullName evidence="3">Outer membrane protein beta-barrel domain-containing protein</fullName>
    </submittedName>
</protein>
<dbReference type="SUPFAM" id="SSF56925">
    <property type="entry name" value="OMPA-like"/>
    <property type="match status" value="1"/>
</dbReference>
<accession>A0A521EJ05</accession>
<dbReference type="AlphaFoldDB" id="A0A521EJ05"/>
<dbReference type="Proteomes" id="UP000316916">
    <property type="component" value="Unassembled WGS sequence"/>
</dbReference>
<feature type="signal peptide" evidence="1">
    <location>
        <begin position="1"/>
        <end position="19"/>
    </location>
</feature>
<evidence type="ECO:0000313" key="3">
    <source>
        <dbReference type="EMBL" id="SMO83876.1"/>
    </source>
</evidence>
<dbReference type="Gene3D" id="2.40.160.20">
    <property type="match status" value="1"/>
</dbReference>
<evidence type="ECO:0000259" key="2">
    <source>
        <dbReference type="Pfam" id="PF13568"/>
    </source>
</evidence>
<name>A0A521EJ05_9FLAO</name>
<dbReference type="InterPro" id="IPR025665">
    <property type="entry name" value="Beta-barrel_OMP_2"/>
</dbReference>
<reference evidence="3 4" key="1">
    <citation type="submission" date="2017-05" db="EMBL/GenBank/DDBJ databases">
        <authorList>
            <person name="Varghese N."/>
            <person name="Submissions S."/>
        </authorList>
    </citation>
    <scope>NUCLEOTIDE SEQUENCE [LARGE SCALE GENOMIC DNA]</scope>
    <source>
        <strain evidence="3 4">DSM 29371</strain>
    </source>
</reference>
<dbReference type="InterPro" id="IPR011250">
    <property type="entry name" value="OMP/PagP_B-barrel"/>
</dbReference>
<keyword evidence="4" id="KW-1185">Reference proteome</keyword>